<dbReference type="GO" id="GO:0019867">
    <property type="term" value="C:outer membrane"/>
    <property type="evidence" value="ECO:0007669"/>
    <property type="project" value="InterPro"/>
</dbReference>
<accession>A0A1A9LFD5</accession>
<keyword evidence="4" id="KW-0472">Membrane</keyword>
<dbReference type="PANTHER" id="PTHR12815:SF47">
    <property type="entry name" value="TRANSLOCATION AND ASSEMBLY MODULE SUBUNIT TAMA"/>
    <property type="match status" value="1"/>
</dbReference>
<keyword evidence="5" id="KW-0998">Cell outer membrane</keyword>
<evidence type="ECO:0000259" key="6">
    <source>
        <dbReference type="Pfam" id="PF01103"/>
    </source>
</evidence>
<evidence type="ECO:0000256" key="5">
    <source>
        <dbReference type="ARBA" id="ARBA00023237"/>
    </source>
</evidence>
<evidence type="ECO:0000256" key="1">
    <source>
        <dbReference type="ARBA" id="ARBA00004370"/>
    </source>
</evidence>
<gene>
    <name evidence="8" type="ORF">A7A78_09840</name>
</gene>
<comment type="caution">
    <text evidence="8">The sequence shown here is derived from an EMBL/GenBank/DDBJ whole genome shotgun (WGS) entry which is preliminary data.</text>
</comment>
<name>A0A1A9LFD5_9FLAO</name>
<dbReference type="Proteomes" id="UP000077552">
    <property type="component" value="Unassembled WGS sequence"/>
</dbReference>
<dbReference type="AlphaFoldDB" id="A0A1A9LFD5"/>
<dbReference type="Gene3D" id="3.10.20.310">
    <property type="entry name" value="membrane protein fhac"/>
    <property type="match status" value="1"/>
</dbReference>
<feature type="domain" description="POTRA" evidence="7">
    <location>
        <begin position="132"/>
        <end position="180"/>
    </location>
</feature>
<evidence type="ECO:0000256" key="3">
    <source>
        <dbReference type="ARBA" id="ARBA00022729"/>
    </source>
</evidence>
<dbReference type="Pfam" id="PF07244">
    <property type="entry name" value="POTRA"/>
    <property type="match status" value="1"/>
</dbReference>
<evidence type="ECO:0000313" key="9">
    <source>
        <dbReference type="Proteomes" id="UP000077552"/>
    </source>
</evidence>
<keyword evidence="9" id="KW-1185">Reference proteome</keyword>
<dbReference type="InterPro" id="IPR010827">
    <property type="entry name" value="BamA/TamA_POTRA"/>
</dbReference>
<protein>
    <recommendedName>
        <fullName evidence="10">Bacterial surface antigen (D15) domain-containing protein</fullName>
    </recommendedName>
</protein>
<dbReference type="RefSeq" id="WP_068761226.1">
    <property type="nucleotide sequence ID" value="NZ_LXIE01000005.1"/>
</dbReference>
<organism evidence="8 9">
    <name type="scientific">Aequorivita soesokkakensis</name>
    <dbReference type="NCBI Taxonomy" id="1385699"/>
    <lineage>
        <taxon>Bacteria</taxon>
        <taxon>Pseudomonadati</taxon>
        <taxon>Bacteroidota</taxon>
        <taxon>Flavobacteriia</taxon>
        <taxon>Flavobacteriales</taxon>
        <taxon>Flavobacteriaceae</taxon>
        <taxon>Aequorivita</taxon>
    </lineage>
</organism>
<evidence type="ECO:0000256" key="4">
    <source>
        <dbReference type="ARBA" id="ARBA00023136"/>
    </source>
</evidence>
<dbReference type="PANTHER" id="PTHR12815">
    <property type="entry name" value="SORTING AND ASSEMBLY MACHINERY SAMM50 PROTEIN FAMILY MEMBER"/>
    <property type="match status" value="1"/>
</dbReference>
<dbReference type="STRING" id="1385699.A7A78_09840"/>
<evidence type="ECO:0008006" key="10">
    <source>
        <dbReference type="Google" id="ProtNLM"/>
    </source>
</evidence>
<dbReference type="OrthoDB" id="9814535at2"/>
<keyword evidence="3" id="KW-0732">Signal</keyword>
<evidence type="ECO:0000256" key="2">
    <source>
        <dbReference type="ARBA" id="ARBA00022692"/>
    </source>
</evidence>
<evidence type="ECO:0000259" key="7">
    <source>
        <dbReference type="Pfam" id="PF07244"/>
    </source>
</evidence>
<dbReference type="EMBL" id="LXIE01000005">
    <property type="protein sequence ID" value="OAD92079.1"/>
    <property type="molecule type" value="Genomic_DNA"/>
</dbReference>
<dbReference type="Gene3D" id="2.40.160.50">
    <property type="entry name" value="membrane protein fhac: a member of the omp85/tpsb transporter family"/>
    <property type="match status" value="1"/>
</dbReference>
<dbReference type="Pfam" id="PF01103">
    <property type="entry name" value="Omp85"/>
    <property type="match status" value="1"/>
</dbReference>
<proteinExistence type="predicted"/>
<sequence>MKRDLTKISLFIVLISLFFSCNAVKRVPDGKYLLTENTILVDSVKTKDAGVYSQLAQKPNTSIPLVGIPFGLHIYNLADPQPDSTYYKWLHKNPKREERLIRLLSKKQVDQIDSSYVGFNEWLQKSGDAPVIIDQKKIEKSLERLKRWYASYGYFNDEVDYKIEPSETKNKRAQITYSVKRHQPYFVGDSILETISSPVVDSLFQDTKGSSFIVPGKQYAATDFVNERDRLTIQFRNSGLYHFEQEYVGFEADTVNTDHKANITYIIPDRKITQGDSTYTVPFKVHSIDEVRIVTDFSYENKDKQFQDSISYKGYKLYSYGKMRFRPKAITDAISITPGKIYKDIDRTLTYNQISDLRIFKYPNISYAEVAKDSTGRLLNSTILLSPRDRFTLGVDFDAYTSTIQQFGISFSGNMIFRNIFRGAEILEISGRGSLGSSKDAAESDSSFFNISEFGGDVKLTFPRIIFPLNTEKIIPKYMSPSTSVSFGASLQNNIGLDRQSINAIYNYRWKPSKILTYQVDLMNLQYVRNLNTDNYFNVYKSSYNRLNEIAQELNYDFNNPDPNPSLEIPDETAMFIDDVRNRIINSDDETYQEVLSIYERQQRLSENNLIFASNVTLTRDTRENLNDNNFSRIRLKLESAGNLLSGISSLAGFQKNDAGNYKTLGVVFSQYAKIEAEYIKHWDITSNNIVAVRAFGGIAIPYGNSNSIPFTRSYFAGGANDNRGWRAYDLGPGSSGSILDFNDANFKLAFNAEYRFTILGDLKGGLFVDAGNIWNVLDNIEDEASVFNGIADLKEIAVASGFGVRYDFGFFVLRFDVGFKTHNPGRPVGERWFKDYNFPNAVYNIGINYPF</sequence>
<feature type="domain" description="Bacterial surface antigen (D15)" evidence="6">
    <location>
        <begin position="405"/>
        <end position="826"/>
    </location>
</feature>
<dbReference type="InterPro" id="IPR039910">
    <property type="entry name" value="D15-like"/>
</dbReference>
<dbReference type="PROSITE" id="PS51257">
    <property type="entry name" value="PROKAR_LIPOPROTEIN"/>
    <property type="match status" value="1"/>
</dbReference>
<comment type="subcellular location">
    <subcellularLocation>
        <location evidence="1">Membrane</location>
    </subcellularLocation>
</comment>
<dbReference type="InterPro" id="IPR000184">
    <property type="entry name" value="Bac_surfAg_D15"/>
</dbReference>
<evidence type="ECO:0000313" key="8">
    <source>
        <dbReference type="EMBL" id="OAD92079.1"/>
    </source>
</evidence>
<reference evidence="8 9" key="1">
    <citation type="submission" date="2016-05" db="EMBL/GenBank/DDBJ databases">
        <title>Genome sequencing of Vitellibacter soesokkakensis RSSK-12.</title>
        <authorList>
            <person name="Thevarajoo S."/>
            <person name="Selvaratnam C."/>
            <person name="Goh K.M."/>
            <person name="Chan K.-G."/>
            <person name="Chong C.S."/>
        </authorList>
    </citation>
    <scope>NUCLEOTIDE SEQUENCE [LARGE SCALE GENOMIC DNA]</scope>
    <source>
        <strain evidence="8 9">RSSK-12</strain>
    </source>
</reference>
<keyword evidence="2" id="KW-0812">Transmembrane</keyword>